<dbReference type="RefSeq" id="XP_002583496.1">
    <property type="nucleotide sequence ID" value="XM_002583450.1"/>
</dbReference>
<feature type="region of interest" description="Disordered" evidence="1">
    <location>
        <begin position="24"/>
        <end position="97"/>
    </location>
</feature>
<feature type="region of interest" description="Disordered" evidence="1">
    <location>
        <begin position="512"/>
        <end position="538"/>
    </location>
</feature>
<sequence>MAYENFRASQPYDQLFNSVVQAPYHDNYDPTLDSRAPAVPPVPVPPYQPPSNQQSPPPPPPPIAAPPNKPIPFPDPSRFYQNSNNNPLAPEPPGTAFQQKLDVSPEIIAQITSSVIQQLQGLNFVGNIPRQAPEHPSQNSNLSPFTPSVSEISQSSPTTANKIYTPPSPFRHVQDGPYQSPQFSNPQFAQKVQNFPQTLGEQERIPRPYLDGANDQRPRLSRPPTQDETPVEKIWGQLFDKDGMPTARLGQFLRGIAVHLIEAYPPGNTIVVTPEKMQKYYEDTKSPTDPYLWKGNDGETSCIVTVTNSGSLDIFDDRTSSISRLYRDVQAEHHLVQDRLDERPDIPGLTPRGFERWMRLMIVARPDQEYQRLQRTVLEMPINNPDDPKERFPKELPRRLFPKSPDQDVKEHLERSILTHCHVNVPKTVDRDQSQPNTHRRRPTPSIGTPPPNADPRLSSPFEDDDEDEPAPTRPIERERKPYSVQLGGKFYEDNLKANLNSHVEQTKYRDFGIRGGRQSPSTGNKHDSKDFANRDADFVKTPVSARFREDDEVRYRKDERVHDHLREREFERDRHSEHPSRGSWDTDEEDYYRATGTLGGRSGRRSPAYDENQWPFR</sequence>
<reference evidence="3" key="1">
    <citation type="submission" date="2005-04" db="EMBL/GenBank/DDBJ databases">
        <authorList>
            <person name="Dennison P.M.J."/>
        </authorList>
    </citation>
    <scope>NUCLEOTIDE SEQUENCE</scope>
    <source>
        <strain evidence="3">1704</strain>
    </source>
</reference>
<feature type="compositionally biased region" description="Polar residues" evidence="1">
    <location>
        <begin position="136"/>
        <end position="162"/>
    </location>
</feature>
<feature type="region of interest" description="Disordered" evidence="1">
    <location>
        <begin position="127"/>
        <end position="185"/>
    </location>
</feature>
<evidence type="ECO:0000259" key="2">
    <source>
        <dbReference type="Pfam" id="PF24355"/>
    </source>
</evidence>
<dbReference type="STRING" id="336963.C4JV71"/>
<feature type="compositionally biased region" description="Basic and acidic residues" evidence="1">
    <location>
        <begin position="405"/>
        <end position="417"/>
    </location>
</feature>
<dbReference type="AlphaFoldDB" id="C4JV71"/>
<feature type="region of interest" description="Disordered" evidence="1">
    <location>
        <begin position="561"/>
        <end position="618"/>
    </location>
</feature>
<feature type="region of interest" description="Disordered" evidence="1">
    <location>
        <begin position="380"/>
        <end position="484"/>
    </location>
</feature>
<feature type="region of interest" description="Disordered" evidence="1">
    <location>
        <begin position="198"/>
        <end position="230"/>
    </location>
</feature>
<dbReference type="eggNOG" id="ENOG502S6DG">
    <property type="taxonomic scope" value="Eukaryota"/>
</dbReference>
<dbReference type="HOGENOM" id="CLU_021115_0_0_1"/>
<dbReference type="VEuPathDB" id="FungiDB:UREG_06463"/>
<feature type="compositionally biased region" description="Basic and acidic residues" evidence="1">
    <location>
        <begin position="561"/>
        <end position="581"/>
    </location>
</feature>
<gene>
    <name evidence="3" type="ORF">UREG_06463</name>
</gene>
<reference evidence="3" key="2">
    <citation type="submission" date="2005-08" db="EMBL/GenBank/DDBJ databases">
        <authorList>
            <person name="Ohara O."/>
            <person name="Nagase T."/>
            <person name="Kikuno R."/>
            <person name="Ishikawa K."/>
            <person name="Suyama M."/>
        </authorList>
    </citation>
    <scope>NUCLEOTIDE SEQUENCE</scope>
    <source>
        <strain evidence="3">1704</strain>
    </source>
</reference>
<protein>
    <recommendedName>
        <fullName evidence="2">DUF7514 domain-containing protein</fullName>
    </recommendedName>
</protein>
<dbReference type="EMBL" id="CH476618">
    <property type="protein sequence ID" value="EEP81598.1"/>
    <property type="molecule type" value="Genomic_DNA"/>
</dbReference>
<feature type="compositionally biased region" description="Basic and acidic residues" evidence="1">
    <location>
        <begin position="386"/>
        <end position="398"/>
    </location>
</feature>
<evidence type="ECO:0000256" key="1">
    <source>
        <dbReference type="SAM" id="MobiDB-lite"/>
    </source>
</evidence>
<feature type="domain" description="DUF7514" evidence="2">
    <location>
        <begin position="236"/>
        <end position="416"/>
    </location>
</feature>
<dbReference type="Proteomes" id="UP000002058">
    <property type="component" value="Unassembled WGS sequence"/>
</dbReference>
<keyword evidence="4" id="KW-1185">Reference proteome</keyword>
<proteinExistence type="predicted"/>
<feature type="compositionally biased region" description="Basic and acidic residues" evidence="1">
    <location>
        <begin position="525"/>
        <end position="538"/>
    </location>
</feature>
<organism evidence="3 4">
    <name type="scientific">Uncinocarpus reesii (strain UAMH 1704)</name>
    <dbReference type="NCBI Taxonomy" id="336963"/>
    <lineage>
        <taxon>Eukaryota</taxon>
        <taxon>Fungi</taxon>
        <taxon>Dikarya</taxon>
        <taxon>Ascomycota</taxon>
        <taxon>Pezizomycotina</taxon>
        <taxon>Eurotiomycetes</taxon>
        <taxon>Eurotiomycetidae</taxon>
        <taxon>Onygenales</taxon>
        <taxon>Onygenaceae</taxon>
        <taxon>Uncinocarpus</taxon>
    </lineage>
</organism>
<dbReference type="Pfam" id="PF24355">
    <property type="entry name" value="DUF7514"/>
    <property type="match status" value="1"/>
</dbReference>
<evidence type="ECO:0000313" key="3">
    <source>
        <dbReference type="EMBL" id="EEP81598.1"/>
    </source>
</evidence>
<dbReference type="InterPro" id="IPR055936">
    <property type="entry name" value="DUF7514"/>
</dbReference>
<reference evidence="3" key="3">
    <citation type="submission" date="2005-09" db="EMBL/GenBank/DDBJ databases">
        <title>Annotation of the Uncinocarpus reesii strain 1704 genome.</title>
        <authorList>
            <consortium name="The Broad Institute Genome Sequencing Platform"/>
            <person name="Birren B."/>
            <person name="Lander E."/>
            <person name="Galagan J."/>
            <person name="Nusbaum C."/>
            <person name="Devon K."/>
            <person name="Ma L.-J."/>
            <person name="Henn M."/>
            <person name="Jaffe D."/>
            <person name="Butler J."/>
            <person name="Alvarez P."/>
            <person name="Gnerre S."/>
            <person name="Grabherr M."/>
            <person name="Kleber M."/>
            <person name="Mauceli E."/>
            <person name="Brockman W."/>
            <person name="Rounsley S."/>
            <person name="Young S."/>
            <person name="LaButti K."/>
            <person name="Pushparaj V."/>
            <person name="DeCaprio D."/>
            <person name="Crawford M."/>
            <person name="Koehrsen M."/>
            <person name="Engels R."/>
            <person name="Montgomery P."/>
            <person name="Pearson M."/>
            <person name="Howarth C."/>
            <person name="Larson L."/>
            <person name="Luoma S."/>
            <person name="White J."/>
            <person name="O'Leary S."/>
            <person name="Kodira C."/>
            <person name="Zeng Q."/>
            <person name="Yandava C."/>
            <person name="Alvarado L."/>
            <person name="Taylor J."/>
            <person name="Johannesson H."/>
        </authorList>
    </citation>
    <scope>NUCLEOTIDE SEQUENCE</scope>
    <source>
        <strain evidence="3">1704</strain>
    </source>
</reference>
<evidence type="ECO:0000313" key="4">
    <source>
        <dbReference type="Proteomes" id="UP000002058"/>
    </source>
</evidence>
<dbReference type="KEGG" id="ure:UREG_06463"/>
<dbReference type="PANTHER" id="PTHR39611">
    <property type="entry name" value="HYDROXYPROLINE-RICH GLYCOPROTEIN DZ-HRGP-RELATED"/>
    <property type="match status" value="1"/>
</dbReference>
<dbReference type="PANTHER" id="PTHR39611:SF1">
    <property type="entry name" value="HYDROXYPROLINE-RICH GLYCOPROTEIN DZ-HRGP"/>
    <property type="match status" value="1"/>
</dbReference>
<name>C4JV71_UNCRE</name>
<accession>C4JV71</accession>
<dbReference type="GeneID" id="8442895"/>
<dbReference type="OrthoDB" id="4198732at2759"/>
<feature type="compositionally biased region" description="Pro residues" evidence="1">
    <location>
        <begin position="38"/>
        <end position="75"/>
    </location>
</feature>
<dbReference type="InParanoid" id="C4JV71"/>